<reference evidence="2 3" key="1">
    <citation type="submission" date="2020-09" db="EMBL/GenBank/DDBJ databases">
        <title>De no assembly of potato wild relative species, Solanum commersonii.</title>
        <authorList>
            <person name="Cho K."/>
        </authorList>
    </citation>
    <scope>NUCLEOTIDE SEQUENCE [LARGE SCALE GENOMIC DNA]</scope>
    <source>
        <strain evidence="2">LZ3.2</strain>
        <tissue evidence="2">Leaf</tissue>
    </source>
</reference>
<evidence type="ECO:0000313" key="2">
    <source>
        <dbReference type="EMBL" id="KAG5572628.1"/>
    </source>
</evidence>
<organism evidence="2 3">
    <name type="scientific">Solanum commersonii</name>
    <name type="common">Commerson's wild potato</name>
    <name type="synonym">Commerson's nightshade</name>
    <dbReference type="NCBI Taxonomy" id="4109"/>
    <lineage>
        <taxon>Eukaryota</taxon>
        <taxon>Viridiplantae</taxon>
        <taxon>Streptophyta</taxon>
        <taxon>Embryophyta</taxon>
        <taxon>Tracheophyta</taxon>
        <taxon>Spermatophyta</taxon>
        <taxon>Magnoliopsida</taxon>
        <taxon>eudicotyledons</taxon>
        <taxon>Gunneridae</taxon>
        <taxon>Pentapetalae</taxon>
        <taxon>asterids</taxon>
        <taxon>lamiids</taxon>
        <taxon>Solanales</taxon>
        <taxon>Solanaceae</taxon>
        <taxon>Solanoideae</taxon>
        <taxon>Solaneae</taxon>
        <taxon>Solanum</taxon>
    </lineage>
</organism>
<feature type="non-terminal residue" evidence="2">
    <location>
        <position position="1"/>
    </location>
</feature>
<keyword evidence="3" id="KW-1185">Reference proteome</keyword>
<evidence type="ECO:0000313" key="3">
    <source>
        <dbReference type="Proteomes" id="UP000824120"/>
    </source>
</evidence>
<sequence length="182" mass="20452">AKKSVRPFGAISQERRSTRRFALWSIPSPFCFSLQHLQAIHPLLFSITHLIFSFGAWHTGTLGEFMDIRRLAQWVRRSSLLILFIFLAAFPNRGLINTPNLNFCLSSSKTQVQQLKKDVSNSTTQDSIINEHKKTQFTHARINCTLKDSSCDSPLPKILKLTILASNASSSSTKVVKPSHKG</sequence>
<accession>A0A9J5WBF8</accession>
<keyword evidence="1" id="KW-0812">Transmembrane</keyword>
<gene>
    <name evidence="2" type="ORF">H5410_062394</name>
</gene>
<feature type="transmembrane region" description="Helical" evidence="1">
    <location>
        <begin position="74"/>
        <end position="91"/>
    </location>
</feature>
<name>A0A9J5WBF8_SOLCO</name>
<evidence type="ECO:0000256" key="1">
    <source>
        <dbReference type="SAM" id="Phobius"/>
    </source>
</evidence>
<dbReference type="AlphaFoldDB" id="A0A9J5WBF8"/>
<feature type="transmembrane region" description="Helical" evidence="1">
    <location>
        <begin position="21"/>
        <end position="37"/>
    </location>
</feature>
<keyword evidence="1" id="KW-0472">Membrane</keyword>
<comment type="caution">
    <text evidence="2">The sequence shown here is derived from an EMBL/GenBank/DDBJ whole genome shotgun (WGS) entry which is preliminary data.</text>
</comment>
<proteinExistence type="predicted"/>
<dbReference type="EMBL" id="JACXVP010000012">
    <property type="protein sequence ID" value="KAG5572628.1"/>
    <property type="molecule type" value="Genomic_DNA"/>
</dbReference>
<protein>
    <submittedName>
        <fullName evidence="2">Uncharacterized protein</fullName>
    </submittedName>
</protein>
<feature type="transmembrane region" description="Helical" evidence="1">
    <location>
        <begin position="43"/>
        <end position="62"/>
    </location>
</feature>
<dbReference type="Proteomes" id="UP000824120">
    <property type="component" value="Chromosome 12"/>
</dbReference>
<keyword evidence="1" id="KW-1133">Transmembrane helix</keyword>